<protein>
    <recommendedName>
        <fullName evidence="7">Ferredoxin-like protein</fullName>
    </recommendedName>
</protein>
<dbReference type="PANTHER" id="PTHR43082:SF1">
    <property type="entry name" value="FERREDOXIN-LIKE PROTEIN FIXX-RELATED"/>
    <property type="match status" value="1"/>
</dbReference>
<name>A0A1J0E386_PRORE</name>
<sequence>MSDPVNVDVKLGINKFNVDEENPHIVIKEHPDMKVLEILTKACPAGLYKKQEDGSVRFDYAGCLECGTCRILGLDSALEKWEYPRGTFGIEFRYG</sequence>
<dbReference type="EMBL" id="SHDO01000009">
    <property type="protein sequence ID" value="MBX6980340.1"/>
    <property type="molecule type" value="Genomic_DNA"/>
</dbReference>
<evidence type="ECO:0000256" key="7">
    <source>
        <dbReference type="PIRNR" id="PIRNR036548"/>
    </source>
</evidence>
<keyword evidence="5 7" id="KW-0408">Iron</keyword>
<organism evidence="8 9">
    <name type="scientific">Providencia rettgeri</name>
    <dbReference type="NCBI Taxonomy" id="587"/>
    <lineage>
        <taxon>Bacteria</taxon>
        <taxon>Pseudomonadati</taxon>
        <taxon>Pseudomonadota</taxon>
        <taxon>Gammaproteobacteria</taxon>
        <taxon>Enterobacterales</taxon>
        <taxon>Morganellaceae</taxon>
        <taxon>Providencia</taxon>
    </lineage>
</organism>
<accession>A0A1J0E386</accession>
<dbReference type="OrthoDB" id="9800260at2"/>
<dbReference type="InterPro" id="IPR012206">
    <property type="entry name" value="Fd_FixX"/>
</dbReference>
<evidence type="ECO:0000256" key="4">
    <source>
        <dbReference type="ARBA" id="ARBA00022982"/>
    </source>
</evidence>
<dbReference type="GO" id="GO:0051536">
    <property type="term" value="F:iron-sulfur cluster binding"/>
    <property type="evidence" value="ECO:0007669"/>
    <property type="project" value="UniProtKB-KW"/>
</dbReference>
<dbReference type="SUPFAM" id="SSF54862">
    <property type="entry name" value="4Fe-4S ferredoxins"/>
    <property type="match status" value="1"/>
</dbReference>
<evidence type="ECO:0000313" key="9">
    <source>
        <dbReference type="Proteomes" id="UP000824410"/>
    </source>
</evidence>
<keyword evidence="4 7" id="KW-0249">Electron transport</keyword>
<comment type="function">
    <text evidence="7">Could be a 3Fe-4S cluster-containing protein.</text>
</comment>
<proteinExistence type="inferred from homology"/>
<evidence type="ECO:0000256" key="1">
    <source>
        <dbReference type="ARBA" id="ARBA00006327"/>
    </source>
</evidence>
<dbReference type="RefSeq" id="WP_042846940.1">
    <property type="nucleotide sequence ID" value="NZ_ABEXOQ020000018.1"/>
</dbReference>
<evidence type="ECO:0000313" key="8">
    <source>
        <dbReference type="EMBL" id="MBX6980340.1"/>
    </source>
</evidence>
<keyword evidence="6 7" id="KW-0411">Iron-sulfur</keyword>
<dbReference type="PIRSF" id="PIRSF036548">
    <property type="entry name" value="Fdx_FixX"/>
    <property type="match status" value="1"/>
</dbReference>
<keyword evidence="3 7" id="KW-0479">Metal-binding</keyword>
<comment type="caution">
    <text evidence="8">The sequence shown here is derived from an EMBL/GenBank/DDBJ whole genome shotgun (WGS) entry which is preliminary data.</text>
</comment>
<evidence type="ECO:0000256" key="2">
    <source>
        <dbReference type="ARBA" id="ARBA00022448"/>
    </source>
</evidence>
<dbReference type="AlphaFoldDB" id="A0A1J0E386"/>
<evidence type="ECO:0000256" key="3">
    <source>
        <dbReference type="ARBA" id="ARBA00022723"/>
    </source>
</evidence>
<evidence type="ECO:0000256" key="6">
    <source>
        <dbReference type="ARBA" id="ARBA00023014"/>
    </source>
</evidence>
<comment type="similarity">
    <text evidence="1">Belongs to the bacterial-type ferredoxin family. FixX subfamily.</text>
</comment>
<gene>
    <name evidence="8" type="primary">fixX</name>
    <name evidence="8" type="ORF">EX242_08700</name>
</gene>
<dbReference type="KEGG" id="prg:RB151_007240"/>
<dbReference type="GO" id="GO:0005506">
    <property type="term" value="F:iron ion binding"/>
    <property type="evidence" value="ECO:0007669"/>
    <property type="project" value="UniProtKB-UniRule"/>
</dbReference>
<dbReference type="PANTHER" id="PTHR43082">
    <property type="entry name" value="FERREDOXIN-LIKE"/>
    <property type="match status" value="1"/>
</dbReference>
<reference evidence="8" key="1">
    <citation type="submission" date="2019-02" db="EMBL/GenBank/DDBJ databases">
        <title>Genomic characterization of isolates from hospital effluents in KZN, South Africa.</title>
        <authorList>
            <person name="Ntshobeni N."/>
            <person name="Allam M."/>
            <person name="Ismail A."/>
            <person name="Amoako D."/>
            <person name="Essack S."/>
            <person name="Chenia H."/>
        </authorList>
    </citation>
    <scope>NUCLEOTIDE SEQUENCE</scope>
    <source>
        <strain evidence="8">AFE97_S1</strain>
    </source>
</reference>
<evidence type="ECO:0000256" key="5">
    <source>
        <dbReference type="ARBA" id="ARBA00023004"/>
    </source>
</evidence>
<dbReference type="Proteomes" id="UP000824410">
    <property type="component" value="Unassembled WGS sequence"/>
</dbReference>
<keyword evidence="2 7" id="KW-0813">Transport</keyword>
<dbReference type="NCBIfam" id="NF011993">
    <property type="entry name" value="PRK15449.1"/>
    <property type="match status" value="1"/>
</dbReference>
<dbReference type="Gene3D" id="3.30.70.20">
    <property type="match status" value="1"/>
</dbReference>